<feature type="transmembrane region" description="Helical" evidence="7">
    <location>
        <begin position="313"/>
        <end position="336"/>
    </location>
</feature>
<keyword evidence="5 7" id="KW-0472">Membrane</keyword>
<keyword evidence="10" id="KW-1185">Reference proteome</keyword>
<evidence type="ECO:0000256" key="1">
    <source>
        <dbReference type="ARBA" id="ARBA00004141"/>
    </source>
</evidence>
<feature type="transmembrane region" description="Helical" evidence="7">
    <location>
        <begin position="159"/>
        <end position="179"/>
    </location>
</feature>
<feature type="transmembrane region" description="Helical" evidence="7">
    <location>
        <begin position="386"/>
        <end position="408"/>
    </location>
</feature>
<dbReference type="Gene3D" id="1.20.1250.20">
    <property type="entry name" value="MFS general substrate transporter like domains"/>
    <property type="match status" value="1"/>
</dbReference>
<evidence type="ECO:0000256" key="5">
    <source>
        <dbReference type="ARBA" id="ARBA00023136"/>
    </source>
</evidence>
<protein>
    <submittedName>
        <fullName evidence="9">MSF permease</fullName>
    </submittedName>
</protein>
<dbReference type="InterPro" id="IPR011701">
    <property type="entry name" value="MFS"/>
</dbReference>
<evidence type="ECO:0000313" key="9">
    <source>
        <dbReference type="EMBL" id="OTA07456.1"/>
    </source>
</evidence>
<dbReference type="InterPro" id="IPR020846">
    <property type="entry name" value="MFS_dom"/>
</dbReference>
<name>A0A2H3A041_TRIPA</name>
<reference evidence="9 10" key="1">
    <citation type="journal article" date="2015" name="Genome Announc.">
        <title>Genome sequence and annotation of Trichoderma parareesei, the ancestor of the cellulase producer Trichoderma reesei.</title>
        <authorList>
            <person name="Yang D."/>
            <person name="Pomraning K."/>
            <person name="Kopchinskiy A."/>
            <person name="Karimi Aghcheh R."/>
            <person name="Atanasova L."/>
            <person name="Chenthamara K."/>
            <person name="Baker S.E."/>
            <person name="Zhang R."/>
            <person name="Shen Q."/>
            <person name="Freitag M."/>
            <person name="Kubicek C.P."/>
            <person name="Druzhinina I.S."/>
        </authorList>
    </citation>
    <scope>NUCLEOTIDE SEQUENCE [LARGE SCALE GENOMIC DNA]</scope>
    <source>
        <strain evidence="9 10">CBS 125925</strain>
    </source>
</reference>
<feature type="compositionally biased region" description="Low complexity" evidence="6">
    <location>
        <begin position="278"/>
        <end position="293"/>
    </location>
</feature>
<feature type="transmembrane region" description="Helical" evidence="7">
    <location>
        <begin position="449"/>
        <end position="469"/>
    </location>
</feature>
<feature type="transmembrane region" description="Helical" evidence="7">
    <location>
        <begin position="414"/>
        <end position="437"/>
    </location>
</feature>
<keyword evidence="2" id="KW-0813">Transport</keyword>
<evidence type="ECO:0000256" key="2">
    <source>
        <dbReference type="ARBA" id="ARBA00022448"/>
    </source>
</evidence>
<proteinExistence type="predicted"/>
<evidence type="ECO:0000256" key="4">
    <source>
        <dbReference type="ARBA" id="ARBA00022989"/>
    </source>
</evidence>
<feature type="transmembrane region" description="Helical" evidence="7">
    <location>
        <begin position="489"/>
        <end position="510"/>
    </location>
</feature>
<evidence type="ECO:0000259" key="8">
    <source>
        <dbReference type="PROSITE" id="PS50850"/>
    </source>
</evidence>
<keyword evidence="4 7" id="KW-1133">Transmembrane helix</keyword>
<dbReference type="EMBL" id="LFMI01000776">
    <property type="protein sequence ID" value="OTA07456.1"/>
    <property type="molecule type" value="Genomic_DNA"/>
</dbReference>
<organism evidence="9 10">
    <name type="scientific">Trichoderma parareesei</name>
    <name type="common">Filamentous fungus</name>
    <dbReference type="NCBI Taxonomy" id="858221"/>
    <lineage>
        <taxon>Eukaryota</taxon>
        <taxon>Fungi</taxon>
        <taxon>Dikarya</taxon>
        <taxon>Ascomycota</taxon>
        <taxon>Pezizomycotina</taxon>
        <taxon>Sordariomycetes</taxon>
        <taxon>Hypocreomycetidae</taxon>
        <taxon>Hypocreales</taxon>
        <taxon>Hypocreaceae</taxon>
        <taxon>Trichoderma</taxon>
    </lineage>
</organism>
<feature type="transmembrane region" description="Helical" evidence="7">
    <location>
        <begin position="191"/>
        <end position="213"/>
    </location>
</feature>
<evidence type="ECO:0000256" key="7">
    <source>
        <dbReference type="SAM" id="Phobius"/>
    </source>
</evidence>
<feature type="domain" description="Major facilitator superfamily (MFS) profile" evidence="8">
    <location>
        <begin position="63"/>
        <end position="513"/>
    </location>
</feature>
<accession>A0A2H3A041</accession>
<dbReference type="InterPro" id="IPR001958">
    <property type="entry name" value="Tet-R_TetA/multi-R_MdtG-like"/>
</dbReference>
<feature type="transmembrane region" description="Helical" evidence="7">
    <location>
        <begin position="134"/>
        <end position="153"/>
    </location>
</feature>
<evidence type="ECO:0000256" key="3">
    <source>
        <dbReference type="ARBA" id="ARBA00022692"/>
    </source>
</evidence>
<dbReference type="SUPFAM" id="SSF103473">
    <property type="entry name" value="MFS general substrate transporter"/>
    <property type="match status" value="1"/>
</dbReference>
<comment type="caution">
    <text evidence="9">The sequence shown here is derived from an EMBL/GenBank/DDBJ whole genome shotgun (WGS) entry which is preliminary data.</text>
</comment>
<dbReference type="Proteomes" id="UP000219286">
    <property type="component" value="Unassembled WGS sequence"/>
</dbReference>
<gene>
    <name evidence="9" type="ORF">A9Z42_0083500</name>
</gene>
<dbReference type="GO" id="GO:0022857">
    <property type="term" value="F:transmembrane transporter activity"/>
    <property type="evidence" value="ECO:0007669"/>
    <property type="project" value="InterPro"/>
</dbReference>
<dbReference type="PANTHER" id="PTHR23504:SF3">
    <property type="entry name" value="MAJOR FACILITATOR SUPERFAMILY (MFS) PROFILE DOMAIN-CONTAINING PROTEIN"/>
    <property type="match status" value="1"/>
</dbReference>
<dbReference type="GO" id="GO:0016020">
    <property type="term" value="C:membrane"/>
    <property type="evidence" value="ECO:0007669"/>
    <property type="project" value="UniProtKB-SubCell"/>
</dbReference>
<dbReference type="CDD" id="cd17330">
    <property type="entry name" value="MFS_SLC46_TetA_like"/>
    <property type="match status" value="1"/>
</dbReference>
<dbReference type="PANTHER" id="PTHR23504">
    <property type="entry name" value="MAJOR FACILITATOR SUPERFAMILY DOMAIN-CONTAINING PROTEIN 10"/>
    <property type="match status" value="1"/>
</dbReference>
<feature type="transmembrane region" description="Helical" evidence="7">
    <location>
        <begin position="233"/>
        <end position="257"/>
    </location>
</feature>
<dbReference type="OrthoDB" id="419616at2759"/>
<comment type="subcellular location">
    <subcellularLocation>
        <location evidence="1">Membrane</location>
        <topology evidence="1">Multi-pass membrane protein</topology>
    </subcellularLocation>
</comment>
<dbReference type="PRINTS" id="PR01035">
    <property type="entry name" value="TCRTETA"/>
</dbReference>
<evidence type="ECO:0000313" key="10">
    <source>
        <dbReference type="Proteomes" id="UP000219286"/>
    </source>
</evidence>
<evidence type="ECO:0000256" key="6">
    <source>
        <dbReference type="SAM" id="MobiDB-lite"/>
    </source>
</evidence>
<feature type="transmembrane region" description="Helical" evidence="7">
    <location>
        <begin position="101"/>
        <end position="122"/>
    </location>
</feature>
<feature type="transmembrane region" description="Helical" evidence="7">
    <location>
        <begin position="64"/>
        <end position="89"/>
    </location>
</feature>
<dbReference type="PROSITE" id="PS50850">
    <property type="entry name" value="MFS"/>
    <property type="match status" value="1"/>
</dbReference>
<sequence>MAPPLPESISCSSSSDDLTLLDPEPMPTETSLLLPGKTAHDVENAASKQHHHHHAGKPLPGMQVFLLCFAKAMEPIAFFAIFPFIAQMVQRNGNLPTSDVGFYSGLIESLFSATQMVVLYFWGHLADTIGRKPVLLWTLIGMAVATFFFTVATTIWQMILFRCLAGVFSGSGLVIRTMLSDHTTSETQAVAFSWFAFANNVGIFLGPIIGGALADPAEQFPGVFGGIQLFEDYPYLLAGVAITIINIVSIALSALYLEETLEPEDSHHPTTPGGGGASSASATTTTTATATTPPSRPHRLSTRELLKAPGVGIVIWVYTHVMFLAFAFTAILPVYLFTPVRLGGVGFSPFQNSLWMAVQGASQATWLIVAFPFLQRRIGTKGSMKACVAVYPLFFVGYVVMNLLLRIHTEPALAAFWIVCPVVAVIGPGVSMAFTAVQLALNDVSPNPHVMGTLNALAMTAASAIRSFVPGVSTVMFAVGVRNQILLGHLVWVILIPIAMSLSIFVRWLPEDKQSHKILREEEDE</sequence>
<feature type="region of interest" description="Disordered" evidence="6">
    <location>
        <begin position="263"/>
        <end position="301"/>
    </location>
</feature>
<keyword evidence="3 7" id="KW-0812">Transmembrane</keyword>
<dbReference type="InterPro" id="IPR036259">
    <property type="entry name" value="MFS_trans_sf"/>
</dbReference>
<dbReference type="AlphaFoldDB" id="A0A2H3A041"/>
<dbReference type="Pfam" id="PF07690">
    <property type="entry name" value="MFS_1"/>
    <property type="match status" value="1"/>
</dbReference>
<feature type="transmembrane region" description="Helical" evidence="7">
    <location>
        <begin position="356"/>
        <end position="374"/>
    </location>
</feature>